<dbReference type="SMART" id="SM00091">
    <property type="entry name" value="PAS"/>
    <property type="match status" value="2"/>
</dbReference>
<dbReference type="InterPro" id="IPR001789">
    <property type="entry name" value="Sig_transdc_resp-reg_receiver"/>
</dbReference>
<dbReference type="Pfam" id="PF08448">
    <property type="entry name" value="PAS_4"/>
    <property type="match status" value="1"/>
</dbReference>
<dbReference type="NCBIfam" id="TIGR00229">
    <property type="entry name" value="sensory_box"/>
    <property type="match status" value="1"/>
</dbReference>
<dbReference type="GO" id="GO:0000160">
    <property type="term" value="P:phosphorelay signal transduction system"/>
    <property type="evidence" value="ECO:0007669"/>
    <property type="project" value="InterPro"/>
</dbReference>
<dbReference type="SUPFAM" id="SSF55785">
    <property type="entry name" value="PYP-like sensor domain (PAS domain)"/>
    <property type="match status" value="2"/>
</dbReference>
<dbReference type="PANTHER" id="PTHR44591:SF3">
    <property type="entry name" value="RESPONSE REGULATORY DOMAIN-CONTAINING PROTEIN"/>
    <property type="match status" value="1"/>
</dbReference>
<dbReference type="AlphaFoldDB" id="A0A1J5REK7"/>
<dbReference type="PROSITE" id="PS50112">
    <property type="entry name" value="PAS"/>
    <property type="match status" value="2"/>
</dbReference>
<reference evidence="4" key="1">
    <citation type="submission" date="2016-10" db="EMBL/GenBank/DDBJ databases">
        <title>Sequence of Gallionella enrichment culture.</title>
        <authorList>
            <person name="Poehlein A."/>
            <person name="Muehling M."/>
            <person name="Daniel R."/>
        </authorList>
    </citation>
    <scope>NUCLEOTIDE SEQUENCE</scope>
</reference>
<dbReference type="Pfam" id="PF00989">
    <property type="entry name" value="PAS"/>
    <property type="match status" value="1"/>
</dbReference>
<evidence type="ECO:0000259" key="2">
    <source>
        <dbReference type="PROSITE" id="PS50110"/>
    </source>
</evidence>
<dbReference type="PANTHER" id="PTHR44591">
    <property type="entry name" value="STRESS RESPONSE REGULATOR PROTEIN 1"/>
    <property type="match status" value="1"/>
</dbReference>
<sequence>MVQSILLIEDSPGDARQFQIMAVGHGNAVCTIAETLKDGLALAASRPFDLCMLDLSLPDSFGIATVRKMVAAHPRMPVVVLTGNDDETVGMKAVQAGAQDFLVKGMVDASLLRRTLRYAIERKAAALELLALAERHARILDALGEGVLEVSANGSILECNPAAEQLLAADKARLLASNLQEMCGPSVLSTIKRVLDNGVPLKVYDTHLTNLAGQPLQADLTITAARSSDGEDGQRLAIIAIRDLVDRNAAYDSIRQGLLLQEQIVEAMPVAMFMVDRRLRITHVNSAFARLIGKSVEDLLGFNVIDVLPQPLVERLPPPDLGLALAGSPADMPLTLAAGAPPCRMTRRPLTDSRGHMVGFICSLQAEA</sequence>
<dbReference type="EMBL" id="MLJW01000389">
    <property type="protein sequence ID" value="OIQ88075.1"/>
    <property type="molecule type" value="Genomic_DNA"/>
</dbReference>
<evidence type="ECO:0000259" key="3">
    <source>
        <dbReference type="PROSITE" id="PS50112"/>
    </source>
</evidence>
<feature type="domain" description="PAS" evidence="3">
    <location>
        <begin position="132"/>
        <end position="202"/>
    </location>
</feature>
<accession>A0A1J5REK7</accession>
<dbReference type="InterPro" id="IPR050595">
    <property type="entry name" value="Bact_response_regulator"/>
</dbReference>
<organism evidence="4">
    <name type="scientific">mine drainage metagenome</name>
    <dbReference type="NCBI Taxonomy" id="410659"/>
    <lineage>
        <taxon>unclassified sequences</taxon>
        <taxon>metagenomes</taxon>
        <taxon>ecological metagenomes</taxon>
    </lineage>
</organism>
<dbReference type="InterPro" id="IPR011006">
    <property type="entry name" value="CheY-like_superfamily"/>
</dbReference>
<dbReference type="SUPFAM" id="SSF52172">
    <property type="entry name" value="CheY-like"/>
    <property type="match status" value="1"/>
</dbReference>
<evidence type="ECO:0000313" key="4">
    <source>
        <dbReference type="EMBL" id="OIQ88075.1"/>
    </source>
</evidence>
<proteinExistence type="predicted"/>
<feature type="domain" description="PAS" evidence="3">
    <location>
        <begin position="262"/>
        <end position="320"/>
    </location>
</feature>
<dbReference type="SMART" id="SM00448">
    <property type="entry name" value="REC"/>
    <property type="match status" value="1"/>
</dbReference>
<dbReference type="Gene3D" id="3.30.450.20">
    <property type="entry name" value="PAS domain"/>
    <property type="match status" value="2"/>
</dbReference>
<dbReference type="GO" id="GO:0006355">
    <property type="term" value="P:regulation of DNA-templated transcription"/>
    <property type="evidence" value="ECO:0007669"/>
    <property type="project" value="InterPro"/>
</dbReference>
<dbReference type="InterPro" id="IPR013767">
    <property type="entry name" value="PAS_fold"/>
</dbReference>
<dbReference type="CDD" id="cd00130">
    <property type="entry name" value="PAS"/>
    <property type="match status" value="2"/>
</dbReference>
<comment type="caution">
    <text evidence="4">The sequence shown here is derived from an EMBL/GenBank/DDBJ whole genome shotgun (WGS) entry which is preliminary data.</text>
</comment>
<evidence type="ECO:0000256" key="1">
    <source>
        <dbReference type="ARBA" id="ARBA00022553"/>
    </source>
</evidence>
<dbReference type="InterPro" id="IPR013656">
    <property type="entry name" value="PAS_4"/>
</dbReference>
<dbReference type="Pfam" id="PF00072">
    <property type="entry name" value="Response_reg"/>
    <property type="match status" value="1"/>
</dbReference>
<gene>
    <name evidence="4" type="primary">kdpE_13</name>
    <name evidence="4" type="ORF">GALL_300410</name>
</gene>
<dbReference type="InterPro" id="IPR000014">
    <property type="entry name" value="PAS"/>
</dbReference>
<name>A0A1J5REK7_9ZZZZ</name>
<dbReference type="InterPro" id="IPR035965">
    <property type="entry name" value="PAS-like_dom_sf"/>
</dbReference>
<feature type="domain" description="Response regulatory" evidence="2">
    <location>
        <begin position="4"/>
        <end position="119"/>
    </location>
</feature>
<dbReference type="PROSITE" id="PS50110">
    <property type="entry name" value="RESPONSE_REGULATORY"/>
    <property type="match status" value="1"/>
</dbReference>
<dbReference type="Gene3D" id="3.40.50.2300">
    <property type="match status" value="1"/>
</dbReference>
<keyword evidence="1" id="KW-0597">Phosphoprotein</keyword>
<protein>
    <submittedName>
        <fullName evidence="4">KDP operon transcriptional regulatory protein KdpE</fullName>
    </submittedName>
</protein>